<dbReference type="OrthoDB" id="10458217at2759"/>
<gene>
    <name evidence="1" type="ORF">AYI69_g5121</name>
</gene>
<protein>
    <submittedName>
        <fullName evidence="1">Uncharacterized protein</fullName>
    </submittedName>
</protein>
<accession>A0A1R1Y812</accession>
<dbReference type="AlphaFoldDB" id="A0A1R1Y812"/>
<sequence length="130" mass="14609">MSDCPNTFLRNSANKIVSFDPSTTPNAFSLKSAKISSSGFSGRYDLPFHLVNFSFQNFRIWIASSFMDTVTILDFSVNSVVFHCSSSLQNIRSSERRATEIAFAFLMKHAKPFIEIWPVFNNFQPPGVGP</sequence>
<reference evidence="2" key="1">
    <citation type="submission" date="2017-01" db="EMBL/GenBank/DDBJ databases">
        <authorList>
            <person name="Wang Y."/>
            <person name="White M."/>
            <person name="Kvist S."/>
            <person name="Moncalvo J.-M."/>
        </authorList>
    </citation>
    <scope>NUCLEOTIDE SEQUENCE [LARGE SCALE GENOMIC DNA]</scope>
    <source>
        <strain evidence="2">ID-206-W2</strain>
    </source>
</reference>
<evidence type="ECO:0000313" key="2">
    <source>
        <dbReference type="Proteomes" id="UP000187429"/>
    </source>
</evidence>
<name>A0A1R1Y812_9FUNG</name>
<evidence type="ECO:0000313" key="1">
    <source>
        <dbReference type="EMBL" id="OMJ23101.1"/>
    </source>
</evidence>
<proteinExistence type="predicted"/>
<dbReference type="Proteomes" id="UP000187429">
    <property type="component" value="Unassembled WGS sequence"/>
</dbReference>
<keyword evidence="2" id="KW-1185">Reference proteome</keyword>
<comment type="caution">
    <text evidence="1">The sequence shown here is derived from an EMBL/GenBank/DDBJ whole genome shotgun (WGS) entry which is preliminary data.</text>
</comment>
<dbReference type="EMBL" id="LSSM01002095">
    <property type="protein sequence ID" value="OMJ23101.1"/>
    <property type="molecule type" value="Genomic_DNA"/>
</dbReference>
<organism evidence="1 2">
    <name type="scientific">Smittium culicis</name>
    <dbReference type="NCBI Taxonomy" id="133412"/>
    <lineage>
        <taxon>Eukaryota</taxon>
        <taxon>Fungi</taxon>
        <taxon>Fungi incertae sedis</taxon>
        <taxon>Zoopagomycota</taxon>
        <taxon>Kickxellomycotina</taxon>
        <taxon>Harpellomycetes</taxon>
        <taxon>Harpellales</taxon>
        <taxon>Legeriomycetaceae</taxon>
        <taxon>Smittium</taxon>
    </lineage>
</organism>